<keyword evidence="4" id="KW-1185">Reference proteome</keyword>
<dbReference type="InterPro" id="IPR032675">
    <property type="entry name" value="LRR_dom_sf"/>
</dbReference>
<dbReference type="Proteomes" id="UP001168877">
    <property type="component" value="Unassembled WGS sequence"/>
</dbReference>
<gene>
    <name evidence="3" type="ORF">LWI29_002827</name>
</gene>
<dbReference type="InterPro" id="IPR055294">
    <property type="entry name" value="FBL60-like"/>
</dbReference>
<comment type="caution">
    <text evidence="3">The sequence shown here is derived from an EMBL/GenBank/DDBJ whole genome shotgun (WGS) entry which is preliminary data.</text>
</comment>
<dbReference type="Pfam" id="PF24758">
    <property type="entry name" value="LRR_At5g56370"/>
    <property type="match status" value="1"/>
</dbReference>
<evidence type="ECO:0000259" key="2">
    <source>
        <dbReference type="Pfam" id="PF24758"/>
    </source>
</evidence>
<dbReference type="AlphaFoldDB" id="A0AA39W237"/>
<organism evidence="3 4">
    <name type="scientific">Acer saccharum</name>
    <name type="common">Sugar maple</name>
    <dbReference type="NCBI Taxonomy" id="4024"/>
    <lineage>
        <taxon>Eukaryota</taxon>
        <taxon>Viridiplantae</taxon>
        <taxon>Streptophyta</taxon>
        <taxon>Embryophyta</taxon>
        <taxon>Tracheophyta</taxon>
        <taxon>Spermatophyta</taxon>
        <taxon>Magnoliopsida</taxon>
        <taxon>eudicotyledons</taxon>
        <taxon>Gunneridae</taxon>
        <taxon>Pentapetalae</taxon>
        <taxon>rosids</taxon>
        <taxon>malvids</taxon>
        <taxon>Sapindales</taxon>
        <taxon>Sapindaceae</taxon>
        <taxon>Hippocastanoideae</taxon>
        <taxon>Acereae</taxon>
        <taxon>Acer</taxon>
    </lineage>
</organism>
<dbReference type="InterPro" id="IPR053781">
    <property type="entry name" value="F-box_AtFBL13-like"/>
</dbReference>
<dbReference type="PANTHER" id="PTHR31293">
    <property type="entry name" value="RNI-LIKE SUPERFAMILY PROTEIN"/>
    <property type="match status" value="1"/>
</dbReference>
<feature type="domain" description="F-box/LRR-repeat protein 15/At3g58940/PEG3-like LRR" evidence="2">
    <location>
        <begin position="121"/>
        <end position="216"/>
    </location>
</feature>
<dbReference type="PANTHER" id="PTHR31293:SF12">
    <property type="entry name" value="RNI-LIKE SUPERFAMILY PROTEIN"/>
    <property type="match status" value="1"/>
</dbReference>
<dbReference type="SUPFAM" id="SSF52047">
    <property type="entry name" value="RNI-like"/>
    <property type="match status" value="1"/>
</dbReference>
<name>A0AA39W237_ACESA</name>
<dbReference type="CDD" id="cd22160">
    <property type="entry name" value="F-box_AtFBL13-like"/>
    <property type="match status" value="1"/>
</dbReference>
<protein>
    <recommendedName>
        <fullName evidence="2">F-box/LRR-repeat protein 15/At3g58940/PEG3-like LRR domain-containing protein</fullName>
    </recommendedName>
</protein>
<evidence type="ECO:0000256" key="1">
    <source>
        <dbReference type="SAM" id="MobiDB-lite"/>
    </source>
</evidence>
<reference evidence="3" key="2">
    <citation type="submission" date="2023-06" db="EMBL/GenBank/DDBJ databases">
        <authorList>
            <person name="Swenson N.G."/>
            <person name="Wegrzyn J.L."/>
            <person name="Mcevoy S.L."/>
        </authorList>
    </citation>
    <scope>NUCLEOTIDE SEQUENCE</scope>
    <source>
        <strain evidence="3">NS2018</strain>
        <tissue evidence="3">Leaf</tissue>
    </source>
</reference>
<feature type="region of interest" description="Disordered" evidence="1">
    <location>
        <begin position="1"/>
        <end position="22"/>
    </location>
</feature>
<accession>A0AA39W237</accession>
<dbReference type="InterPro" id="IPR055411">
    <property type="entry name" value="LRR_FXL15/At3g58940/PEG3-like"/>
</dbReference>
<dbReference type="EMBL" id="JAUESC010000003">
    <property type="protein sequence ID" value="KAK0599156.1"/>
    <property type="molecule type" value="Genomic_DNA"/>
</dbReference>
<evidence type="ECO:0000313" key="4">
    <source>
        <dbReference type="Proteomes" id="UP001168877"/>
    </source>
</evidence>
<dbReference type="Gene3D" id="3.80.10.10">
    <property type="entry name" value="Ribonuclease Inhibitor"/>
    <property type="match status" value="1"/>
</dbReference>
<reference evidence="3" key="1">
    <citation type="journal article" date="2022" name="Plant J.">
        <title>Strategies of tolerance reflected in two North American maple genomes.</title>
        <authorList>
            <person name="McEvoy S.L."/>
            <person name="Sezen U.U."/>
            <person name="Trouern-Trend A."/>
            <person name="McMahon S.M."/>
            <person name="Schaberg P.G."/>
            <person name="Yang J."/>
            <person name="Wegrzyn J.L."/>
            <person name="Swenson N.G."/>
        </authorList>
    </citation>
    <scope>NUCLEOTIDE SEQUENCE</scope>
    <source>
        <strain evidence="3">NS2018</strain>
    </source>
</reference>
<sequence length="436" mass="50387">MDGLEINQKKQKLESDQENQNSDRLSALHDSILYYILSFLPTKYVVQTSILGKRWLNLWTSLPYLNFDTESITGATGMVSLRESKKILNFVNKFLQCHVESSIIRFRLSSHRCAFDSSEISSWISTAVSGGVEELDIRTFFILDCPYPTMYRLPRCLLNCNSLVKLKLSLGIWLPFTDFFCFPKLKSMYLQQVIVAKNFYHQLLNCPNLENLVLKICEPDDFGSSQSSDTFQDLTDEQHLGILTNLDDAFIGLYCNSYNDEESVRWISKFLRRLSNVKTLHLNFFCTQFLQYQPSLLHDLSTFCNLNHLVLELGNGDGDVVVVACLLQFFHDLQSLRIIYRNYLDSKHPENKLKPEQISSISLPGRLKTISVEKFIGRMNQLELLRLLLENEFLEKIIVHPDSDTRMDPMLLNQELLGLPKLSKLILRHDSEGNFL</sequence>
<evidence type="ECO:0000313" key="3">
    <source>
        <dbReference type="EMBL" id="KAK0599156.1"/>
    </source>
</evidence>
<proteinExistence type="predicted"/>
<dbReference type="InterPro" id="IPR036047">
    <property type="entry name" value="F-box-like_dom_sf"/>
</dbReference>
<dbReference type="SUPFAM" id="SSF81383">
    <property type="entry name" value="F-box domain"/>
    <property type="match status" value="1"/>
</dbReference>